<evidence type="ECO:0000313" key="3">
    <source>
        <dbReference type="Proteomes" id="UP000008237"/>
    </source>
</evidence>
<name>E2BZ49_HARSA</name>
<organism evidence="3">
    <name type="scientific">Harpegnathos saltator</name>
    <name type="common">Jerdon's jumping ant</name>
    <dbReference type="NCBI Taxonomy" id="610380"/>
    <lineage>
        <taxon>Eukaryota</taxon>
        <taxon>Metazoa</taxon>
        <taxon>Ecdysozoa</taxon>
        <taxon>Arthropoda</taxon>
        <taxon>Hexapoda</taxon>
        <taxon>Insecta</taxon>
        <taxon>Pterygota</taxon>
        <taxon>Neoptera</taxon>
        <taxon>Endopterygota</taxon>
        <taxon>Hymenoptera</taxon>
        <taxon>Apocrita</taxon>
        <taxon>Aculeata</taxon>
        <taxon>Formicoidea</taxon>
        <taxon>Formicidae</taxon>
        <taxon>Ponerinae</taxon>
        <taxon>Ponerini</taxon>
        <taxon>Harpegnathos</taxon>
    </lineage>
</organism>
<reference evidence="2 3" key="1">
    <citation type="journal article" date="2010" name="Science">
        <title>Genomic comparison of the ants Camponotus floridanus and Harpegnathos saltator.</title>
        <authorList>
            <person name="Bonasio R."/>
            <person name="Zhang G."/>
            <person name="Ye C."/>
            <person name="Mutti N.S."/>
            <person name="Fang X."/>
            <person name="Qin N."/>
            <person name="Donahue G."/>
            <person name="Yang P."/>
            <person name="Li Q."/>
            <person name="Li C."/>
            <person name="Zhang P."/>
            <person name="Huang Z."/>
            <person name="Berger S.L."/>
            <person name="Reinberg D."/>
            <person name="Wang J."/>
            <person name="Liebig J."/>
        </authorList>
    </citation>
    <scope>NUCLEOTIDE SEQUENCE [LARGE SCALE GENOMIC DNA]</scope>
    <source>
        <strain evidence="2 3">R22 G/1</strain>
    </source>
</reference>
<proteinExistence type="predicted"/>
<feature type="compositionally biased region" description="Basic and acidic residues" evidence="1">
    <location>
        <begin position="24"/>
        <end position="43"/>
    </location>
</feature>
<keyword evidence="3" id="KW-1185">Reference proteome</keyword>
<dbReference type="InParanoid" id="E2BZ49"/>
<feature type="region of interest" description="Disordered" evidence="1">
    <location>
        <begin position="1"/>
        <end position="47"/>
    </location>
</feature>
<protein>
    <submittedName>
        <fullName evidence="2">Uncharacterized protein</fullName>
    </submittedName>
</protein>
<evidence type="ECO:0000256" key="1">
    <source>
        <dbReference type="SAM" id="MobiDB-lite"/>
    </source>
</evidence>
<feature type="non-terminal residue" evidence="2">
    <location>
        <position position="124"/>
    </location>
</feature>
<dbReference type="Proteomes" id="UP000008237">
    <property type="component" value="Unassembled WGS sequence"/>
</dbReference>
<dbReference type="AlphaFoldDB" id="E2BZ49"/>
<accession>E2BZ49</accession>
<evidence type="ECO:0000313" key="2">
    <source>
        <dbReference type="EMBL" id="EFN79031.1"/>
    </source>
</evidence>
<gene>
    <name evidence="2" type="ORF">EAI_00140</name>
</gene>
<dbReference type="EMBL" id="GL451557">
    <property type="protein sequence ID" value="EFN79031.1"/>
    <property type="molecule type" value="Genomic_DNA"/>
</dbReference>
<feature type="non-terminal residue" evidence="2">
    <location>
        <position position="1"/>
    </location>
</feature>
<sequence length="124" mass="13912">NVLQKPKKMLTSEKSEVLLSSKSGRPEKEFSKKSLRSQRRDASKLSTEVSNNTLQLLMAAKVSAKRNKDNDLASVISEVLKTPTIIKKIRTSLTENNVVIKATPAEAMVYLIDNNLTKSQYHHM</sequence>